<dbReference type="Pfam" id="PF00430">
    <property type="entry name" value="ATP-synt_B"/>
    <property type="match status" value="1"/>
</dbReference>
<evidence type="ECO:0000256" key="13">
    <source>
        <dbReference type="HAMAP-Rule" id="MF_01398"/>
    </source>
</evidence>
<organism evidence="15 16">
    <name type="scientific">Marinobacter nitratireducens</name>
    <dbReference type="NCBI Taxonomy" id="1137280"/>
    <lineage>
        <taxon>Bacteria</taxon>
        <taxon>Pseudomonadati</taxon>
        <taxon>Pseudomonadota</taxon>
        <taxon>Gammaproteobacteria</taxon>
        <taxon>Pseudomonadales</taxon>
        <taxon>Marinobacteraceae</taxon>
        <taxon>Marinobacter</taxon>
    </lineage>
</organism>
<keyword evidence="3 13" id="KW-0138">CF(0)</keyword>
<keyword evidence="16" id="KW-1185">Reference proteome</keyword>
<evidence type="ECO:0000256" key="8">
    <source>
        <dbReference type="ARBA" id="ARBA00023136"/>
    </source>
</evidence>
<evidence type="ECO:0000256" key="9">
    <source>
        <dbReference type="ARBA" id="ARBA00023310"/>
    </source>
</evidence>
<feature type="coiled-coil region" evidence="14">
    <location>
        <begin position="45"/>
        <end position="97"/>
    </location>
</feature>
<accession>A0A072N4U7</accession>
<dbReference type="HAMAP" id="MF_01398">
    <property type="entry name" value="ATP_synth_b_bprime"/>
    <property type="match status" value="1"/>
</dbReference>
<keyword evidence="14" id="KW-0175">Coiled coil</keyword>
<dbReference type="CDD" id="cd06503">
    <property type="entry name" value="ATP-synt_Fo_b"/>
    <property type="match status" value="1"/>
</dbReference>
<dbReference type="InterPro" id="IPR017707">
    <property type="entry name" value="Alt_ATP_synth_F0_bsu"/>
</dbReference>
<dbReference type="STRING" id="1137280.D777_01363"/>
<comment type="caution">
    <text evidence="15">The sequence shown here is derived from an EMBL/GenBank/DDBJ whole genome shotgun (WGS) entry which is preliminary data.</text>
</comment>
<dbReference type="RefSeq" id="WP_051668956.1">
    <property type="nucleotide sequence ID" value="NZ_ANIE01000003.1"/>
</dbReference>
<sequence>MEIDWITVSAQVVNFLILVWLLKRFLYQPVIHAMDKRENRIRSRMTTAEQRERAANQARQDYERKLADLEQQQASLLAEAEKEARQSRRDMIEQARIDTAEARNQWMQEVKEEKASFIKGVQQQSLFAVESIARRALEDLADEQLEERITHTFIDQLSTLDQGIIDTLSKTRKPATLSSSFELAPDLKNAISRELQTAIGAAVPMTFQRSERLICGIELVCEGHVLSWNLSDYLTDLTSLMEKAFETARSREPEA</sequence>
<dbReference type="NCBIfam" id="TIGR03321">
    <property type="entry name" value="alt_F1F0_F0_B"/>
    <property type="match status" value="1"/>
</dbReference>
<evidence type="ECO:0000256" key="5">
    <source>
        <dbReference type="ARBA" id="ARBA00022781"/>
    </source>
</evidence>
<name>A0A072N4U7_9GAMM</name>
<dbReference type="GO" id="GO:0012505">
    <property type="term" value="C:endomembrane system"/>
    <property type="evidence" value="ECO:0007669"/>
    <property type="project" value="UniProtKB-SubCell"/>
</dbReference>
<dbReference type="GO" id="GO:0005886">
    <property type="term" value="C:plasma membrane"/>
    <property type="evidence" value="ECO:0007669"/>
    <property type="project" value="UniProtKB-SubCell"/>
</dbReference>
<keyword evidence="2 13" id="KW-0813">Transport</keyword>
<keyword evidence="13" id="KW-1003">Cell membrane</keyword>
<comment type="subunit">
    <text evidence="13">F-type ATPases have 2 components, F(1) - the catalytic core - and F(0) - the membrane proton channel. F(1) has five subunits: alpha(3), beta(3), gamma(1), delta(1), epsilon(1). F(0) has three main subunits: a(1), b(2) and c(10-14). The alpha and beta chains form an alternating ring which encloses part of the gamma chain. F(1) is attached to F(0) by a central stalk formed by the gamma and epsilon chains, while a peripheral stalk is formed by the delta and b chains.</text>
</comment>
<dbReference type="PANTHER" id="PTHR33445:SF2">
    <property type="entry name" value="ATP SYNTHASE SUBUNIT B', CHLOROPLASTIC"/>
    <property type="match status" value="1"/>
</dbReference>
<evidence type="ECO:0000256" key="12">
    <source>
        <dbReference type="ARBA" id="ARBA00037847"/>
    </source>
</evidence>
<keyword evidence="8 13" id="KW-0472">Membrane</keyword>
<evidence type="ECO:0000313" key="15">
    <source>
        <dbReference type="EMBL" id="KEF32729.1"/>
    </source>
</evidence>
<evidence type="ECO:0000256" key="11">
    <source>
        <dbReference type="ARBA" id="ARBA00025614"/>
    </source>
</evidence>
<gene>
    <name evidence="13" type="primary">atpF</name>
    <name evidence="15" type="ORF">D777_01363</name>
</gene>
<keyword evidence="5 13" id="KW-0375">Hydrogen ion transport</keyword>
<dbReference type="PATRIC" id="fig|1137280.3.peg.1178"/>
<keyword evidence="7 13" id="KW-0406">Ion transport</keyword>
<evidence type="ECO:0000256" key="10">
    <source>
        <dbReference type="ARBA" id="ARBA00025198"/>
    </source>
</evidence>
<dbReference type="GO" id="GO:0046961">
    <property type="term" value="F:proton-transporting ATPase activity, rotational mechanism"/>
    <property type="evidence" value="ECO:0007669"/>
    <property type="project" value="TreeGrafter"/>
</dbReference>
<comment type="subcellular location">
    <subcellularLocation>
        <location evidence="13">Cell membrane</location>
        <topology evidence="13">Single-pass membrane protein</topology>
    </subcellularLocation>
    <subcellularLocation>
        <location evidence="12">Endomembrane system</location>
        <topology evidence="12">Single-pass membrane protein</topology>
    </subcellularLocation>
</comment>
<comment type="similarity">
    <text evidence="1 13">Belongs to the ATPase B chain family.</text>
</comment>
<evidence type="ECO:0000256" key="1">
    <source>
        <dbReference type="ARBA" id="ARBA00005513"/>
    </source>
</evidence>
<keyword evidence="6 13" id="KW-1133">Transmembrane helix</keyword>
<feature type="transmembrane region" description="Helical" evidence="13">
    <location>
        <begin position="6"/>
        <end position="27"/>
    </location>
</feature>
<evidence type="ECO:0000256" key="14">
    <source>
        <dbReference type="SAM" id="Coils"/>
    </source>
</evidence>
<dbReference type="InterPro" id="IPR050059">
    <property type="entry name" value="ATP_synthase_B_chain"/>
</dbReference>
<evidence type="ECO:0000256" key="4">
    <source>
        <dbReference type="ARBA" id="ARBA00022692"/>
    </source>
</evidence>
<proteinExistence type="inferred from homology"/>
<keyword evidence="9 13" id="KW-0066">ATP synthesis</keyword>
<evidence type="ECO:0000256" key="2">
    <source>
        <dbReference type="ARBA" id="ARBA00022448"/>
    </source>
</evidence>
<comment type="function">
    <text evidence="10 13">F(1)F(0) ATP synthase produces ATP from ADP in the presence of a proton or sodium gradient. F-type ATPases consist of two structural domains, F(1) containing the extramembraneous catalytic core and F(0) containing the membrane proton channel, linked together by a central stalk and a peripheral stalk. During catalysis, ATP synthesis in the catalytic domain of F(1) is coupled via a rotary mechanism of the central stalk subunits to proton translocation.</text>
</comment>
<dbReference type="Proteomes" id="UP000035057">
    <property type="component" value="Unassembled WGS sequence"/>
</dbReference>
<dbReference type="PANTHER" id="PTHR33445">
    <property type="entry name" value="ATP SYNTHASE SUBUNIT B', CHLOROPLASTIC"/>
    <property type="match status" value="1"/>
</dbReference>
<evidence type="ECO:0000256" key="6">
    <source>
        <dbReference type="ARBA" id="ARBA00022989"/>
    </source>
</evidence>
<dbReference type="EMBL" id="ANIE01000003">
    <property type="protein sequence ID" value="KEF32729.1"/>
    <property type="molecule type" value="Genomic_DNA"/>
</dbReference>
<dbReference type="OrthoDB" id="466272at2"/>
<comment type="function">
    <text evidence="11">Component of the F(0) channel, it forms part of the peripheral stalk, linking F(1) to F(0). The b'-subunit is a diverged and duplicated form of b found in plants and photosynthetic bacteria.</text>
</comment>
<protein>
    <recommendedName>
        <fullName evidence="13">ATP synthase subunit b</fullName>
    </recommendedName>
    <alternativeName>
        <fullName evidence="13">ATP synthase F(0) sector subunit b</fullName>
    </alternativeName>
    <alternativeName>
        <fullName evidence="13">ATPase subunit I</fullName>
    </alternativeName>
    <alternativeName>
        <fullName evidence="13">F-type ATPase subunit b</fullName>
        <shortName evidence="13">F-ATPase subunit b</shortName>
    </alternativeName>
</protein>
<dbReference type="AlphaFoldDB" id="A0A072N4U7"/>
<dbReference type="GO" id="GO:0045259">
    <property type="term" value="C:proton-transporting ATP synthase complex"/>
    <property type="evidence" value="ECO:0007669"/>
    <property type="project" value="UniProtKB-KW"/>
</dbReference>
<dbReference type="GO" id="GO:0046933">
    <property type="term" value="F:proton-transporting ATP synthase activity, rotational mechanism"/>
    <property type="evidence" value="ECO:0007669"/>
    <property type="project" value="UniProtKB-UniRule"/>
</dbReference>
<evidence type="ECO:0000256" key="7">
    <source>
        <dbReference type="ARBA" id="ARBA00023065"/>
    </source>
</evidence>
<evidence type="ECO:0000313" key="16">
    <source>
        <dbReference type="Proteomes" id="UP000035057"/>
    </source>
</evidence>
<reference evidence="15 16" key="1">
    <citation type="submission" date="2012-12" db="EMBL/GenBank/DDBJ databases">
        <title>Genome assembly of Marinobacter sp. AK21.</title>
        <authorList>
            <person name="Khatri I."/>
            <person name="Kumar R."/>
            <person name="Vaidya B."/>
            <person name="Subramanian S."/>
            <person name="Pinnaka A."/>
        </authorList>
    </citation>
    <scope>NUCLEOTIDE SEQUENCE [LARGE SCALE GENOMIC DNA]</scope>
    <source>
        <strain evidence="15 16">AK21</strain>
    </source>
</reference>
<dbReference type="InterPro" id="IPR002146">
    <property type="entry name" value="ATP_synth_b/b'su_bac/chlpt"/>
</dbReference>
<keyword evidence="4 13" id="KW-0812">Transmembrane</keyword>
<evidence type="ECO:0000256" key="3">
    <source>
        <dbReference type="ARBA" id="ARBA00022547"/>
    </source>
</evidence>